<keyword evidence="2" id="KW-0472">Membrane</keyword>
<sequence>MFYATSTSPITKSLDFVYFFMNPRPEYSLQFLEPVNTESGKSSIEVANEVQRVIADALGFQGTALTRKEKYLLLTGNEGFVKVYEVNYMVGLSLTKFQD</sequence>
<dbReference type="GO" id="GO:0016020">
    <property type="term" value="C:membrane"/>
    <property type="evidence" value="ECO:0007669"/>
    <property type="project" value="UniProtKB-SubCell"/>
</dbReference>
<dbReference type="OrthoDB" id="687831at2759"/>
<dbReference type="AlphaFoldDB" id="A0A5J9V700"/>
<organism evidence="3 4">
    <name type="scientific">Eragrostis curvula</name>
    <name type="common">weeping love grass</name>
    <dbReference type="NCBI Taxonomy" id="38414"/>
    <lineage>
        <taxon>Eukaryota</taxon>
        <taxon>Viridiplantae</taxon>
        <taxon>Streptophyta</taxon>
        <taxon>Embryophyta</taxon>
        <taxon>Tracheophyta</taxon>
        <taxon>Spermatophyta</taxon>
        <taxon>Magnoliopsida</taxon>
        <taxon>Liliopsida</taxon>
        <taxon>Poales</taxon>
        <taxon>Poaceae</taxon>
        <taxon>PACMAD clade</taxon>
        <taxon>Chloridoideae</taxon>
        <taxon>Eragrostideae</taxon>
        <taxon>Eragrostidinae</taxon>
        <taxon>Eragrostis</taxon>
    </lineage>
</organism>
<keyword evidence="4" id="KW-1185">Reference proteome</keyword>
<reference evidence="3 4" key="1">
    <citation type="journal article" date="2019" name="Sci. Rep.">
        <title>A high-quality genome of Eragrostis curvula grass provides insights into Poaceae evolution and supports new strategies to enhance forage quality.</title>
        <authorList>
            <person name="Carballo J."/>
            <person name="Santos B.A.C.M."/>
            <person name="Zappacosta D."/>
            <person name="Garbus I."/>
            <person name="Selva J.P."/>
            <person name="Gallo C.A."/>
            <person name="Diaz A."/>
            <person name="Albertini E."/>
            <person name="Caccamo M."/>
            <person name="Echenique V."/>
        </authorList>
    </citation>
    <scope>NUCLEOTIDE SEQUENCE [LARGE SCALE GENOMIC DNA]</scope>
    <source>
        <strain evidence="4">cv. Victoria</strain>
        <tissue evidence="3">Leaf</tissue>
    </source>
</reference>
<dbReference type="PANTHER" id="PTHR15486:SF53">
    <property type="entry name" value="PHOSPHOLIPID_GLYCEROL ACYLTRANSFERASE DOMAIN-CONTAINING PROTEIN"/>
    <property type="match status" value="1"/>
</dbReference>
<dbReference type="Gramene" id="TVU31725">
    <property type="protein sequence ID" value="TVU31725"/>
    <property type="gene ID" value="EJB05_23423"/>
</dbReference>
<evidence type="ECO:0000313" key="4">
    <source>
        <dbReference type="Proteomes" id="UP000324897"/>
    </source>
</evidence>
<accession>A0A5J9V700</accession>
<dbReference type="PANTHER" id="PTHR15486">
    <property type="entry name" value="ANCIENT UBIQUITOUS PROTEIN"/>
    <property type="match status" value="1"/>
</dbReference>
<gene>
    <name evidence="3" type="ORF">EJB05_23423</name>
</gene>
<feature type="non-terminal residue" evidence="3">
    <location>
        <position position="1"/>
    </location>
</feature>
<evidence type="ECO:0000313" key="3">
    <source>
        <dbReference type="EMBL" id="TVU31725.1"/>
    </source>
</evidence>
<evidence type="ECO:0000256" key="2">
    <source>
        <dbReference type="ARBA" id="ARBA00023136"/>
    </source>
</evidence>
<dbReference type="Proteomes" id="UP000324897">
    <property type="component" value="Chromosome 1"/>
</dbReference>
<evidence type="ECO:0000256" key="1">
    <source>
        <dbReference type="ARBA" id="ARBA00004370"/>
    </source>
</evidence>
<comment type="subcellular location">
    <subcellularLocation>
        <location evidence="1">Membrane</location>
    </subcellularLocation>
</comment>
<comment type="caution">
    <text evidence="3">The sequence shown here is derived from an EMBL/GenBank/DDBJ whole genome shotgun (WGS) entry which is preliminary data.</text>
</comment>
<name>A0A5J9V700_9POAL</name>
<protein>
    <submittedName>
        <fullName evidence="3">Uncharacterized protein</fullName>
    </submittedName>
</protein>
<dbReference type="EMBL" id="RWGY01000011">
    <property type="protein sequence ID" value="TVU31725.1"/>
    <property type="molecule type" value="Genomic_DNA"/>
</dbReference>
<proteinExistence type="predicted"/>
<dbReference type="GO" id="GO:0010143">
    <property type="term" value="P:cutin biosynthetic process"/>
    <property type="evidence" value="ECO:0007669"/>
    <property type="project" value="TreeGrafter"/>
</dbReference>
<dbReference type="GO" id="GO:0090447">
    <property type="term" value="F:glycerol-3-phosphate 2-O-acyltransferase activity"/>
    <property type="evidence" value="ECO:0007669"/>
    <property type="project" value="TreeGrafter"/>
</dbReference>
<dbReference type="GO" id="GO:0016791">
    <property type="term" value="F:phosphatase activity"/>
    <property type="evidence" value="ECO:0007669"/>
    <property type="project" value="TreeGrafter"/>
</dbReference>